<evidence type="ECO:0000256" key="5">
    <source>
        <dbReference type="ARBA" id="ARBA00023157"/>
    </source>
</evidence>
<dbReference type="PANTHER" id="PTHR11306:SF68">
    <property type="entry name" value="NPC INTRACELLULAR CHOLESTEROL TRANSPORTER 2"/>
    <property type="match status" value="1"/>
</dbReference>
<keyword evidence="4" id="KW-0732">Signal</keyword>
<organism evidence="6 7">
    <name type="scientific">Daphnia magna</name>
    <dbReference type="NCBI Taxonomy" id="35525"/>
    <lineage>
        <taxon>Eukaryota</taxon>
        <taxon>Metazoa</taxon>
        <taxon>Ecdysozoa</taxon>
        <taxon>Arthropoda</taxon>
        <taxon>Crustacea</taxon>
        <taxon>Branchiopoda</taxon>
        <taxon>Diplostraca</taxon>
        <taxon>Cladocera</taxon>
        <taxon>Anomopoda</taxon>
        <taxon>Daphniidae</taxon>
        <taxon>Daphnia</taxon>
    </lineage>
</organism>
<dbReference type="Gene3D" id="2.60.40.770">
    <property type="match status" value="1"/>
</dbReference>
<comment type="caution">
    <text evidence="6">The sequence shown here is derived from an EMBL/GenBank/DDBJ whole genome shotgun (WGS) entry which is preliminary data.</text>
</comment>
<dbReference type="InterPro" id="IPR039670">
    <property type="entry name" value="NPC2-like"/>
</dbReference>
<dbReference type="Proteomes" id="UP000076858">
    <property type="component" value="Unassembled WGS sequence"/>
</dbReference>
<dbReference type="PANTHER" id="PTHR11306">
    <property type="entry name" value="NIEMANN PICK TYPE C2 PROTEIN NPC2-RELATED"/>
    <property type="match status" value="1"/>
</dbReference>
<keyword evidence="5" id="KW-1015">Disulfide bond</keyword>
<dbReference type="SMART" id="SM00737">
    <property type="entry name" value="ML"/>
    <property type="match status" value="1"/>
</dbReference>
<sequence length="150" mass="16053">MTVVKSLSFLFLVSTVFTTHALIYKDCGSVSGKIRSVAVSGCENSNICILKSGKNANLTVVFTSLEDTDKTKASVHGIIGGVPLPFPLPQTDACQNSGLDCPLSNGQNYTYTATIPISTAYPKIKVLVKWELQEAHGKDLFCVEIPSAIL</sequence>
<gene>
    <name evidence="6" type="ORF">APZ42_013792</name>
</gene>
<dbReference type="GO" id="GO:0005576">
    <property type="term" value="C:extracellular region"/>
    <property type="evidence" value="ECO:0007669"/>
    <property type="project" value="UniProtKB-SubCell"/>
</dbReference>
<comment type="subcellular location">
    <subcellularLocation>
        <location evidence="1">Secreted</location>
    </subcellularLocation>
</comment>
<dbReference type="AlphaFoldDB" id="A0A162QG06"/>
<dbReference type="GO" id="GO:0032367">
    <property type="term" value="P:intracellular cholesterol transport"/>
    <property type="evidence" value="ECO:0007669"/>
    <property type="project" value="InterPro"/>
</dbReference>
<evidence type="ECO:0000256" key="4">
    <source>
        <dbReference type="ARBA" id="ARBA00022729"/>
    </source>
</evidence>
<evidence type="ECO:0000313" key="7">
    <source>
        <dbReference type="Proteomes" id="UP000076858"/>
    </source>
</evidence>
<dbReference type="InterPro" id="IPR033916">
    <property type="entry name" value="ML_Npc2-like"/>
</dbReference>
<evidence type="ECO:0000313" key="6">
    <source>
        <dbReference type="EMBL" id="KZS19660.1"/>
    </source>
</evidence>
<dbReference type="InterPro" id="IPR014756">
    <property type="entry name" value="Ig_E-set"/>
</dbReference>
<dbReference type="OrthoDB" id="4937502at2759"/>
<proteinExistence type="inferred from homology"/>
<accession>A0A162QG06</accession>
<dbReference type="EMBL" id="LRGB01000337">
    <property type="protein sequence ID" value="KZS19660.1"/>
    <property type="molecule type" value="Genomic_DNA"/>
</dbReference>
<protein>
    <submittedName>
        <fullName evidence="6">Epididymal secretory protein E1</fullName>
    </submittedName>
</protein>
<name>A0A162QG06_9CRUS</name>
<dbReference type="SUPFAM" id="SSF81296">
    <property type="entry name" value="E set domains"/>
    <property type="match status" value="1"/>
</dbReference>
<comment type="similarity">
    <text evidence="2">Belongs to the NPC2 family.</text>
</comment>
<dbReference type="InterPro" id="IPR003172">
    <property type="entry name" value="ML_dom"/>
</dbReference>
<dbReference type="CDD" id="cd00916">
    <property type="entry name" value="Npc2_like"/>
    <property type="match status" value="1"/>
</dbReference>
<evidence type="ECO:0000256" key="2">
    <source>
        <dbReference type="ARBA" id="ARBA00006370"/>
    </source>
</evidence>
<evidence type="ECO:0000256" key="1">
    <source>
        <dbReference type="ARBA" id="ARBA00004613"/>
    </source>
</evidence>
<reference evidence="6 7" key="1">
    <citation type="submission" date="2016-03" db="EMBL/GenBank/DDBJ databases">
        <title>EvidentialGene: Evidence-directed Construction of Genes on Genomes.</title>
        <authorList>
            <person name="Gilbert D.G."/>
            <person name="Choi J.-H."/>
            <person name="Mockaitis K."/>
            <person name="Colbourne J."/>
            <person name="Pfrender M."/>
        </authorList>
    </citation>
    <scope>NUCLEOTIDE SEQUENCE [LARGE SCALE GENOMIC DNA]</scope>
    <source>
        <strain evidence="6 7">Xinb3</strain>
        <tissue evidence="6">Complete organism</tissue>
    </source>
</reference>
<keyword evidence="7" id="KW-1185">Reference proteome</keyword>
<dbReference type="STRING" id="35525.A0A162QG06"/>
<dbReference type="GO" id="GO:0032934">
    <property type="term" value="F:sterol binding"/>
    <property type="evidence" value="ECO:0007669"/>
    <property type="project" value="InterPro"/>
</dbReference>
<evidence type="ECO:0000256" key="3">
    <source>
        <dbReference type="ARBA" id="ARBA00022525"/>
    </source>
</evidence>
<keyword evidence="3" id="KW-0964">Secreted</keyword>
<dbReference type="FunFam" id="2.60.40.770:FF:000001">
    <property type="entry name" value="NPC intracellular cholesterol transporter 2"/>
    <property type="match status" value="1"/>
</dbReference>
<dbReference type="Pfam" id="PF02221">
    <property type="entry name" value="E1_DerP2_DerF2"/>
    <property type="match status" value="1"/>
</dbReference>